<feature type="region of interest" description="Disordered" evidence="1">
    <location>
        <begin position="23"/>
        <end position="263"/>
    </location>
</feature>
<feature type="compositionally biased region" description="Low complexity" evidence="1">
    <location>
        <begin position="111"/>
        <end position="157"/>
    </location>
</feature>
<feature type="compositionally biased region" description="Pro residues" evidence="1">
    <location>
        <begin position="184"/>
        <end position="195"/>
    </location>
</feature>
<evidence type="ECO:0000256" key="1">
    <source>
        <dbReference type="SAM" id="MobiDB-lite"/>
    </source>
</evidence>
<dbReference type="AlphaFoldDB" id="A0A0F8WZZ5"/>
<name>A0A0F8WZZ5_9EURO</name>
<feature type="compositionally biased region" description="Pro residues" evidence="1">
    <location>
        <begin position="65"/>
        <end position="99"/>
    </location>
</feature>
<protein>
    <submittedName>
        <fullName evidence="2">Uncharacterized protein</fullName>
    </submittedName>
</protein>
<reference evidence="2 3" key="1">
    <citation type="submission" date="2015-02" db="EMBL/GenBank/DDBJ databases">
        <title>Draft Genome Sequences of Two Closely-Related Aflatoxigenic Aspergillus Species Obtained from the Cote d'Ivoire.</title>
        <authorList>
            <person name="Moore G.G."/>
            <person name="Beltz S.B."/>
            <person name="Mack B.M."/>
        </authorList>
    </citation>
    <scope>NUCLEOTIDE SEQUENCE [LARGE SCALE GENOMIC DNA]</scope>
    <source>
        <strain evidence="2 3">SRRC1432</strain>
    </source>
</reference>
<dbReference type="Proteomes" id="UP000034947">
    <property type="component" value="Unassembled WGS sequence"/>
</dbReference>
<comment type="caution">
    <text evidence="2">The sequence shown here is derived from an EMBL/GenBank/DDBJ whole genome shotgun (WGS) entry which is preliminary data.</text>
</comment>
<evidence type="ECO:0000313" key="2">
    <source>
        <dbReference type="EMBL" id="KKK23040.1"/>
    </source>
</evidence>
<organism evidence="2 3">
    <name type="scientific">Aspergillus ochraceoroseus</name>
    <dbReference type="NCBI Taxonomy" id="138278"/>
    <lineage>
        <taxon>Eukaryota</taxon>
        <taxon>Fungi</taxon>
        <taxon>Dikarya</taxon>
        <taxon>Ascomycota</taxon>
        <taxon>Pezizomycotina</taxon>
        <taxon>Eurotiomycetes</taxon>
        <taxon>Eurotiomycetidae</taxon>
        <taxon>Eurotiales</taxon>
        <taxon>Aspergillaceae</taxon>
        <taxon>Aspergillus</taxon>
        <taxon>Aspergillus subgen. Nidulantes</taxon>
    </lineage>
</organism>
<feature type="compositionally biased region" description="Polar residues" evidence="1">
    <location>
        <begin position="160"/>
        <end position="171"/>
    </location>
</feature>
<sequence>MGVLDKDRPRGLRVPSLAALKAFNKKAPESPTPKELPAIQLPAPSQLSSDSIPVRPPRPLEKELPPSPLPSSLPQSAPPNRPQPPLPAPASNSTPPPGVVNPVQRKPQPQPQQQQQQQQYQQQLYQQQQQQQLYQQQQQPIRNEYPPRLASASRPAPQHAPQSPVSPTSPLRHQFPQPAQPLQRPIPRPAPPPVVSPVAVQQRTPPSSEGDPEQRHSNGSSDDSLEGFIPDPEPEPEHDGASSNPNEPGSSEDDDRPWTPPEVEPVVVPLSKLHYSCYQDHRAMPTSNNVWYALPCMTCQKFDREIRHRCVFCCLRVCADCFQALQKCPRRSLAQLMETLSVDEAVISDE</sequence>
<proteinExistence type="predicted"/>
<keyword evidence="3" id="KW-1185">Reference proteome</keyword>
<dbReference type="EMBL" id="JYKN01000789">
    <property type="protein sequence ID" value="KKK23040.1"/>
    <property type="molecule type" value="Genomic_DNA"/>
</dbReference>
<evidence type="ECO:0000313" key="3">
    <source>
        <dbReference type="Proteomes" id="UP000034947"/>
    </source>
</evidence>
<dbReference type="OrthoDB" id="5425130at2759"/>
<gene>
    <name evidence="2" type="ORF">AOCH_007066</name>
</gene>
<dbReference type="VEuPathDB" id="FungiDB:P175DRAFT_0468701"/>
<accession>A0A0F8WZZ5</accession>